<dbReference type="PANTHER" id="PTHR46617:SF3">
    <property type="entry name" value="FORKHEAD BOX PROTEIN G1"/>
    <property type="match status" value="1"/>
</dbReference>
<dbReference type="PROSITE" id="PS00658">
    <property type="entry name" value="FORK_HEAD_2"/>
    <property type="match status" value="1"/>
</dbReference>
<dbReference type="SUPFAM" id="SSF46785">
    <property type="entry name" value="Winged helix' DNA-binding domain"/>
    <property type="match status" value="1"/>
</dbReference>
<dbReference type="Pfam" id="PF00250">
    <property type="entry name" value="Forkhead"/>
    <property type="match status" value="1"/>
</dbReference>
<reference evidence="5" key="1">
    <citation type="journal article" date="2021" name="Sci. Adv.">
        <title>The American lobster genome reveals insights on longevity, neural, and immune adaptations.</title>
        <authorList>
            <person name="Polinski J.M."/>
            <person name="Zimin A.V."/>
            <person name="Clark K.F."/>
            <person name="Kohn A.B."/>
            <person name="Sadowski N."/>
            <person name="Timp W."/>
            <person name="Ptitsyn A."/>
            <person name="Khanna P."/>
            <person name="Romanova D.Y."/>
            <person name="Williams P."/>
            <person name="Greenwood S.J."/>
            <person name="Moroz L.L."/>
            <person name="Walt D.R."/>
            <person name="Bodnar A.G."/>
        </authorList>
    </citation>
    <scope>NUCLEOTIDE SEQUENCE</scope>
    <source>
        <strain evidence="5">GMGI-L3</strain>
    </source>
</reference>
<feature type="compositionally biased region" description="Low complexity" evidence="3">
    <location>
        <begin position="516"/>
        <end position="530"/>
    </location>
</feature>
<gene>
    <name evidence="5" type="primary">slp2-L1</name>
    <name evidence="5" type="ORF">Hamer_G017051</name>
</gene>
<protein>
    <submittedName>
        <fullName evidence="5">Fork head domain transcription factor slp2-like 1</fullName>
    </submittedName>
</protein>
<keyword evidence="1 2" id="KW-0238">DNA-binding</keyword>
<feature type="domain" description="Fork-head" evidence="4">
    <location>
        <begin position="205"/>
        <end position="299"/>
    </location>
</feature>
<dbReference type="InterPro" id="IPR030456">
    <property type="entry name" value="TF_fork_head_CS_2"/>
</dbReference>
<comment type="subcellular location">
    <subcellularLocation>
        <location evidence="2">Nucleus</location>
    </subcellularLocation>
</comment>
<dbReference type="PROSITE" id="PS50039">
    <property type="entry name" value="FORK_HEAD_3"/>
    <property type="match status" value="1"/>
</dbReference>
<dbReference type="Proteomes" id="UP000747542">
    <property type="component" value="Unassembled WGS sequence"/>
</dbReference>
<dbReference type="InterPro" id="IPR047208">
    <property type="entry name" value="FOXG1"/>
</dbReference>
<dbReference type="SMART" id="SM00339">
    <property type="entry name" value="FH"/>
    <property type="match status" value="1"/>
</dbReference>
<dbReference type="GO" id="GO:1990837">
    <property type="term" value="F:sequence-specific double-stranded DNA binding"/>
    <property type="evidence" value="ECO:0007669"/>
    <property type="project" value="TreeGrafter"/>
</dbReference>
<evidence type="ECO:0000313" key="5">
    <source>
        <dbReference type="EMBL" id="KAG7176076.1"/>
    </source>
</evidence>
<feature type="compositionally biased region" description="Basic and acidic residues" evidence="3">
    <location>
        <begin position="173"/>
        <end position="201"/>
    </location>
</feature>
<feature type="compositionally biased region" description="Pro residues" evidence="3">
    <location>
        <begin position="439"/>
        <end position="453"/>
    </location>
</feature>
<dbReference type="InterPro" id="IPR036388">
    <property type="entry name" value="WH-like_DNA-bd_sf"/>
</dbReference>
<evidence type="ECO:0000256" key="1">
    <source>
        <dbReference type="ARBA" id="ARBA00023125"/>
    </source>
</evidence>
<feature type="region of interest" description="Disordered" evidence="3">
    <location>
        <begin position="399"/>
        <end position="454"/>
    </location>
</feature>
<feature type="region of interest" description="Disordered" evidence="3">
    <location>
        <begin position="149"/>
        <end position="205"/>
    </location>
</feature>
<dbReference type="PANTHER" id="PTHR46617">
    <property type="entry name" value="FORKHEAD BOX PROTEIN G1"/>
    <property type="match status" value="1"/>
</dbReference>
<dbReference type="CDD" id="cd20021">
    <property type="entry name" value="FH_FOXG"/>
    <property type="match status" value="1"/>
</dbReference>
<name>A0A8J5N8U7_HOMAM</name>
<feature type="DNA-binding region" description="Fork-head" evidence="2">
    <location>
        <begin position="205"/>
        <end position="299"/>
    </location>
</feature>
<evidence type="ECO:0000313" key="6">
    <source>
        <dbReference type="Proteomes" id="UP000747542"/>
    </source>
</evidence>
<feature type="compositionally biased region" description="Pro residues" evidence="3">
    <location>
        <begin position="399"/>
        <end position="409"/>
    </location>
</feature>
<accession>A0A8J5N8U7</accession>
<organism evidence="5 6">
    <name type="scientific">Homarus americanus</name>
    <name type="common">American lobster</name>
    <dbReference type="NCBI Taxonomy" id="6706"/>
    <lineage>
        <taxon>Eukaryota</taxon>
        <taxon>Metazoa</taxon>
        <taxon>Ecdysozoa</taxon>
        <taxon>Arthropoda</taxon>
        <taxon>Crustacea</taxon>
        <taxon>Multicrustacea</taxon>
        <taxon>Malacostraca</taxon>
        <taxon>Eumalacostraca</taxon>
        <taxon>Eucarida</taxon>
        <taxon>Decapoda</taxon>
        <taxon>Pleocyemata</taxon>
        <taxon>Astacidea</taxon>
        <taxon>Nephropoidea</taxon>
        <taxon>Nephropidae</taxon>
        <taxon>Homarus</taxon>
    </lineage>
</organism>
<dbReference type="PROSITE" id="PS00657">
    <property type="entry name" value="FORK_HEAD_1"/>
    <property type="match status" value="1"/>
</dbReference>
<dbReference type="EMBL" id="JAHLQT010004419">
    <property type="protein sequence ID" value="KAG7176076.1"/>
    <property type="molecule type" value="Genomic_DNA"/>
</dbReference>
<evidence type="ECO:0000256" key="3">
    <source>
        <dbReference type="SAM" id="MobiDB-lite"/>
    </source>
</evidence>
<dbReference type="GO" id="GO:0003700">
    <property type="term" value="F:DNA-binding transcription factor activity"/>
    <property type="evidence" value="ECO:0007669"/>
    <property type="project" value="InterPro"/>
</dbReference>
<feature type="region of interest" description="Disordered" evidence="3">
    <location>
        <begin position="516"/>
        <end position="547"/>
    </location>
</feature>
<proteinExistence type="predicted"/>
<keyword evidence="6" id="KW-1185">Reference proteome</keyword>
<sequence length="547" mass="56874">MPSTAWPGPHPARATQYGGCVATDSAYRYGVATHGALAEMGGVCRSGGSQCGSVAARNQHKTGWAVQEDLNTIAGRQRGVALDRRTVGVTMLSVAVWDARSAMARTPLKHSFSINSILPETALDNPTAIPRGVPTPKDELLMDDVEMTTAEDDDEEEVDIDVTGAVSPGLRLTRAEDHNDKDDKEVKKDDGGEKKDGEEKKKHEKPPFSYNALIMMAIRSSPEKRLTLNGIYEFIMKNFPYYRENKQGWQNSIRHNLSLNKCFVKVPRHYDDPGKGNYWMLDPSADDVFIGGTTGKLRRRSTTASRNRLAAFKQSLLGRFGCYPPFSLAPYAAAAAAAGLSGALAPGSLPVSLPGALPGALASAPLYQQATAAAAAAAALYRGYSPSYYTSPLPAGPAPLTGPAPPSGLPKPTALTPAASHPPTTSFSVDRLLSDTPVSAPPPSSSLGGPPPLLLGGLGGAPTLSPYDMYRSSLLSQAGLGHTLGGMGVGLNPGLAGASIGMVGLGGGTPGTSVGAVVTSSSSSSSTSEGAARPPVFKPVTVVARPS</sequence>
<dbReference type="AlphaFoldDB" id="A0A8J5N8U7"/>
<dbReference type="FunFam" id="1.10.10.10:FF:000135">
    <property type="entry name" value="forkhead box protein G1"/>
    <property type="match status" value="1"/>
</dbReference>
<feature type="compositionally biased region" description="Acidic residues" evidence="3">
    <location>
        <begin position="149"/>
        <end position="160"/>
    </location>
</feature>
<dbReference type="Gene3D" id="1.10.10.10">
    <property type="entry name" value="Winged helix-like DNA-binding domain superfamily/Winged helix DNA-binding domain"/>
    <property type="match status" value="1"/>
</dbReference>
<evidence type="ECO:0000259" key="4">
    <source>
        <dbReference type="PROSITE" id="PS50039"/>
    </source>
</evidence>
<dbReference type="GO" id="GO:0005634">
    <property type="term" value="C:nucleus"/>
    <property type="evidence" value="ECO:0007669"/>
    <property type="project" value="UniProtKB-SubCell"/>
</dbReference>
<dbReference type="InterPro" id="IPR036390">
    <property type="entry name" value="WH_DNA-bd_sf"/>
</dbReference>
<keyword evidence="2" id="KW-0539">Nucleus</keyword>
<dbReference type="InterPro" id="IPR018122">
    <property type="entry name" value="TF_fork_head_CS_1"/>
</dbReference>
<dbReference type="GO" id="GO:0006357">
    <property type="term" value="P:regulation of transcription by RNA polymerase II"/>
    <property type="evidence" value="ECO:0007669"/>
    <property type="project" value="TreeGrafter"/>
</dbReference>
<evidence type="ECO:0000256" key="2">
    <source>
        <dbReference type="PROSITE-ProRule" id="PRU00089"/>
    </source>
</evidence>
<dbReference type="PRINTS" id="PR00053">
    <property type="entry name" value="FORKHEAD"/>
</dbReference>
<dbReference type="InterPro" id="IPR001766">
    <property type="entry name" value="Fork_head_dom"/>
</dbReference>
<comment type="caution">
    <text evidence="5">The sequence shown here is derived from an EMBL/GenBank/DDBJ whole genome shotgun (WGS) entry which is preliminary data.</text>
</comment>